<accession>A0A9P6AXY2</accession>
<keyword evidence="2" id="KW-1185">Reference proteome</keyword>
<evidence type="ECO:0000313" key="2">
    <source>
        <dbReference type="Proteomes" id="UP000886523"/>
    </source>
</evidence>
<dbReference type="Proteomes" id="UP000886523">
    <property type="component" value="Unassembled WGS sequence"/>
</dbReference>
<gene>
    <name evidence="1" type="ORF">BS47DRAFT_902395</name>
</gene>
<organism evidence="1 2">
    <name type="scientific">Hydnum rufescens UP504</name>
    <dbReference type="NCBI Taxonomy" id="1448309"/>
    <lineage>
        <taxon>Eukaryota</taxon>
        <taxon>Fungi</taxon>
        <taxon>Dikarya</taxon>
        <taxon>Basidiomycota</taxon>
        <taxon>Agaricomycotina</taxon>
        <taxon>Agaricomycetes</taxon>
        <taxon>Cantharellales</taxon>
        <taxon>Hydnaceae</taxon>
        <taxon>Hydnum</taxon>
    </lineage>
</organism>
<proteinExistence type="predicted"/>
<comment type="caution">
    <text evidence="1">The sequence shown here is derived from an EMBL/GenBank/DDBJ whole genome shotgun (WGS) entry which is preliminary data.</text>
</comment>
<protein>
    <submittedName>
        <fullName evidence="1">Uncharacterized protein</fullName>
    </submittedName>
</protein>
<name>A0A9P6AXY2_9AGAM</name>
<dbReference type="AlphaFoldDB" id="A0A9P6AXY2"/>
<evidence type="ECO:0000313" key="1">
    <source>
        <dbReference type="EMBL" id="KAF9514054.1"/>
    </source>
</evidence>
<sequence>MGEPELGLIRRCLLARAVFNAYASLQVLIPPQLAPKISFGFAFAENREKSTKKSFPLEFQLPFSYHRILPYRTRCLPDSSLPPCSFLYSFLAFSSFFRSKHAR</sequence>
<reference evidence="1" key="1">
    <citation type="journal article" date="2020" name="Nat. Commun.">
        <title>Large-scale genome sequencing of mycorrhizal fungi provides insights into the early evolution of symbiotic traits.</title>
        <authorList>
            <person name="Miyauchi S."/>
            <person name="Kiss E."/>
            <person name="Kuo A."/>
            <person name="Drula E."/>
            <person name="Kohler A."/>
            <person name="Sanchez-Garcia M."/>
            <person name="Morin E."/>
            <person name="Andreopoulos B."/>
            <person name="Barry K.W."/>
            <person name="Bonito G."/>
            <person name="Buee M."/>
            <person name="Carver A."/>
            <person name="Chen C."/>
            <person name="Cichocki N."/>
            <person name="Clum A."/>
            <person name="Culley D."/>
            <person name="Crous P.W."/>
            <person name="Fauchery L."/>
            <person name="Girlanda M."/>
            <person name="Hayes R.D."/>
            <person name="Keri Z."/>
            <person name="LaButti K."/>
            <person name="Lipzen A."/>
            <person name="Lombard V."/>
            <person name="Magnuson J."/>
            <person name="Maillard F."/>
            <person name="Murat C."/>
            <person name="Nolan M."/>
            <person name="Ohm R.A."/>
            <person name="Pangilinan J."/>
            <person name="Pereira M.F."/>
            <person name="Perotto S."/>
            <person name="Peter M."/>
            <person name="Pfister S."/>
            <person name="Riley R."/>
            <person name="Sitrit Y."/>
            <person name="Stielow J.B."/>
            <person name="Szollosi G."/>
            <person name="Zifcakova L."/>
            <person name="Stursova M."/>
            <person name="Spatafora J.W."/>
            <person name="Tedersoo L."/>
            <person name="Vaario L.M."/>
            <person name="Yamada A."/>
            <person name="Yan M."/>
            <person name="Wang P."/>
            <person name="Xu J."/>
            <person name="Bruns T."/>
            <person name="Baldrian P."/>
            <person name="Vilgalys R."/>
            <person name="Dunand C."/>
            <person name="Henrissat B."/>
            <person name="Grigoriev I.V."/>
            <person name="Hibbett D."/>
            <person name="Nagy L.G."/>
            <person name="Martin F.M."/>
        </authorList>
    </citation>
    <scope>NUCLEOTIDE SEQUENCE</scope>
    <source>
        <strain evidence="1">UP504</strain>
    </source>
</reference>
<dbReference type="EMBL" id="MU128965">
    <property type="protein sequence ID" value="KAF9514054.1"/>
    <property type="molecule type" value="Genomic_DNA"/>
</dbReference>